<reference evidence="2 3" key="1">
    <citation type="submission" date="2016-10" db="EMBL/GenBank/DDBJ databases">
        <authorList>
            <person name="de Groot N.N."/>
        </authorList>
    </citation>
    <scope>NUCLEOTIDE SEQUENCE [LARGE SCALE GENOMIC DNA]</scope>
    <source>
        <strain evidence="2 3">CGMCC 4.5681</strain>
    </source>
</reference>
<dbReference type="PANTHER" id="PTHR34315:SF1">
    <property type="entry name" value="INTRADIOL RING-CLEAVAGE DIOXYGENASES DOMAIN-CONTAINING PROTEIN-RELATED"/>
    <property type="match status" value="1"/>
</dbReference>
<proteinExistence type="predicted"/>
<keyword evidence="2" id="KW-0560">Oxidoreductase</keyword>
<dbReference type="GO" id="GO:0008199">
    <property type="term" value="F:ferric iron binding"/>
    <property type="evidence" value="ECO:0007669"/>
    <property type="project" value="InterPro"/>
</dbReference>
<dbReference type="Gene3D" id="2.60.130.10">
    <property type="entry name" value="Aromatic compound dioxygenase"/>
    <property type="match status" value="1"/>
</dbReference>
<keyword evidence="2" id="KW-0223">Dioxygenase</keyword>
<organism evidence="2 3">
    <name type="scientific">Nonomuraea maritima</name>
    <dbReference type="NCBI Taxonomy" id="683260"/>
    <lineage>
        <taxon>Bacteria</taxon>
        <taxon>Bacillati</taxon>
        <taxon>Actinomycetota</taxon>
        <taxon>Actinomycetes</taxon>
        <taxon>Streptosporangiales</taxon>
        <taxon>Streptosporangiaceae</taxon>
        <taxon>Nonomuraea</taxon>
    </lineage>
</organism>
<dbReference type="Pfam" id="PF00775">
    <property type="entry name" value="Dioxygenase_C"/>
    <property type="match status" value="1"/>
</dbReference>
<name>A0A1G8SMT6_9ACTN</name>
<gene>
    <name evidence="2" type="ORF">SAMN05421874_101384</name>
</gene>
<dbReference type="PANTHER" id="PTHR34315">
    <property type="match status" value="1"/>
</dbReference>
<dbReference type="Proteomes" id="UP000198683">
    <property type="component" value="Unassembled WGS sequence"/>
</dbReference>
<evidence type="ECO:0000313" key="3">
    <source>
        <dbReference type="Proteomes" id="UP000198683"/>
    </source>
</evidence>
<accession>A0A1G8SMT6</accession>
<dbReference type="STRING" id="683260.SAMN05421874_101384"/>
<protein>
    <submittedName>
        <fullName evidence="2">Dioxygenase</fullName>
    </submittedName>
</protein>
<dbReference type="InterPro" id="IPR015889">
    <property type="entry name" value="Intradiol_dOase_core"/>
</dbReference>
<feature type="domain" description="Intradiol ring-cleavage dioxygenases" evidence="1">
    <location>
        <begin position="73"/>
        <end position="202"/>
    </location>
</feature>
<dbReference type="AlphaFoldDB" id="A0A1G8SMT6"/>
<dbReference type="GO" id="GO:0016702">
    <property type="term" value="F:oxidoreductase activity, acting on single donors with incorporation of molecular oxygen, incorporation of two atoms of oxygen"/>
    <property type="evidence" value="ECO:0007669"/>
    <property type="project" value="InterPro"/>
</dbReference>
<evidence type="ECO:0000259" key="1">
    <source>
        <dbReference type="Pfam" id="PF00775"/>
    </source>
</evidence>
<sequence length="256" mass="26829">MSSIGLGGLLAGCASAEGTTTAPTTTPVPTPTGSPTATVAPVADLDALFAEARTCKLTAAATQGPFYFEAGRVRSDIREGKPGVPLRVAIKVQDAATCRPLRDAVVEIWHCDAAGLYSGAEAASAASALSAAFAPDENGRFTDMKPLDRTRYLRGTQVTNADGVVEFATVWPGWYHGRTVHIHAMVHAAGRRVLTTQLMFDEELSKRVLAMPPYAAHGLPDTGNAADEDFDESMLMNVVPDGDGYVGAIILSADPV</sequence>
<dbReference type="EMBL" id="FNFB01000001">
    <property type="protein sequence ID" value="SDJ30568.1"/>
    <property type="molecule type" value="Genomic_DNA"/>
</dbReference>
<dbReference type="SUPFAM" id="SSF49482">
    <property type="entry name" value="Aromatic compound dioxygenase"/>
    <property type="match status" value="1"/>
</dbReference>
<dbReference type="InterPro" id="IPR000627">
    <property type="entry name" value="Intradiol_dOase_C"/>
</dbReference>
<evidence type="ECO:0000313" key="2">
    <source>
        <dbReference type="EMBL" id="SDJ30568.1"/>
    </source>
</evidence>
<keyword evidence="3" id="KW-1185">Reference proteome</keyword>